<reference evidence="1" key="1">
    <citation type="submission" date="2013-08" db="EMBL/GenBank/DDBJ databases">
        <title>Gene expansion shapes genome architecture in the human pathogen Lichtheimia corymbifera: an evolutionary genomics analysis in the ancient terrestrial Mucorales (Mucoromycotina).</title>
        <authorList>
            <person name="Schwartze V.U."/>
            <person name="Winter S."/>
            <person name="Shelest E."/>
            <person name="Marcet-Houben M."/>
            <person name="Horn F."/>
            <person name="Wehner S."/>
            <person name="Hoffmann K."/>
            <person name="Riege K."/>
            <person name="Sammeth M."/>
            <person name="Nowrousian M."/>
            <person name="Valiante V."/>
            <person name="Linde J."/>
            <person name="Jacobsen I.D."/>
            <person name="Marz M."/>
            <person name="Brakhage A.A."/>
            <person name="Gabaldon T."/>
            <person name="Bocker S."/>
            <person name="Voigt K."/>
        </authorList>
    </citation>
    <scope>NUCLEOTIDE SEQUENCE [LARGE SCALE GENOMIC DNA]</scope>
    <source>
        <strain evidence="1">FSU 9682</strain>
    </source>
</reference>
<accession>A0A068S377</accession>
<evidence type="ECO:0000313" key="1">
    <source>
        <dbReference type="EMBL" id="CDH56828.1"/>
    </source>
</evidence>
<sequence>MTKKRDRPTPGWKRKHISSDHRGSLLLDLQRLWMNGWKQSSAAMWNPGILLWLLGASSAFNEHVYTAEDDDGLDELNGMDTRAYIFDKRGFTTMDDIATLKSMHATATFTIMDEDAYDDSQEYNDTTTPADSL</sequence>
<protein>
    <submittedName>
        <fullName evidence="1">Uncharacterized protein</fullName>
    </submittedName>
</protein>
<organism evidence="1 2">
    <name type="scientific">Lichtheimia corymbifera JMRC:FSU:9682</name>
    <dbReference type="NCBI Taxonomy" id="1263082"/>
    <lineage>
        <taxon>Eukaryota</taxon>
        <taxon>Fungi</taxon>
        <taxon>Fungi incertae sedis</taxon>
        <taxon>Mucoromycota</taxon>
        <taxon>Mucoromycotina</taxon>
        <taxon>Mucoromycetes</taxon>
        <taxon>Mucorales</taxon>
        <taxon>Lichtheimiaceae</taxon>
        <taxon>Lichtheimia</taxon>
    </lineage>
</organism>
<name>A0A068S377_9FUNG</name>
<proteinExistence type="predicted"/>
<evidence type="ECO:0000313" key="2">
    <source>
        <dbReference type="Proteomes" id="UP000027586"/>
    </source>
</evidence>
<comment type="caution">
    <text evidence="1">The sequence shown here is derived from an EMBL/GenBank/DDBJ whole genome shotgun (WGS) entry which is preliminary data.</text>
</comment>
<dbReference type="VEuPathDB" id="FungiDB:LCOR_07835.1"/>
<dbReference type="AlphaFoldDB" id="A0A068S377"/>
<dbReference type="Proteomes" id="UP000027586">
    <property type="component" value="Unassembled WGS sequence"/>
</dbReference>
<keyword evidence="2" id="KW-1185">Reference proteome</keyword>
<gene>
    <name evidence="1" type="ORF">LCOR_07835.1</name>
</gene>
<dbReference type="EMBL" id="CBTN010000041">
    <property type="protein sequence ID" value="CDH56828.1"/>
    <property type="molecule type" value="Genomic_DNA"/>
</dbReference>